<accession>A0A5B0WSX2</accession>
<sequence length="183" mass="19758">MKSCKHGLVVLILFLTSACVMQPVVYDEERAQAVDDALAAFRAREELTPFFEQALAYAVFPANWRAGTGFGGAFGTGWLLEGGEVTGRALMVEAFVGANLGLQGDRKILFFRSESALDQFKRGRFEFTGQANASVATVGKAVTPGYNPDVAMFVEVRGGLMLEASVGTQRYDYFPLAVGRVAP</sequence>
<gene>
    <name evidence="2" type="ORF">F0M18_14570</name>
</gene>
<organism evidence="2 3">
    <name type="scientific">Pseudohalioglobus sediminis</name>
    <dbReference type="NCBI Taxonomy" id="2606449"/>
    <lineage>
        <taxon>Bacteria</taxon>
        <taxon>Pseudomonadati</taxon>
        <taxon>Pseudomonadota</taxon>
        <taxon>Gammaproteobacteria</taxon>
        <taxon>Cellvibrionales</taxon>
        <taxon>Halieaceae</taxon>
        <taxon>Pseudohalioglobus</taxon>
    </lineage>
</organism>
<comment type="caution">
    <text evidence="2">The sequence shown here is derived from an EMBL/GenBank/DDBJ whole genome shotgun (WGS) entry which is preliminary data.</text>
</comment>
<protein>
    <recommendedName>
        <fullName evidence="4">Ysc84 actin-binding domain-containing protein</fullName>
    </recommendedName>
</protein>
<dbReference type="Proteomes" id="UP000323708">
    <property type="component" value="Unassembled WGS sequence"/>
</dbReference>
<keyword evidence="3" id="KW-1185">Reference proteome</keyword>
<evidence type="ECO:0008006" key="4">
    <source>
        <dbReference type="Google" id="ProtNLM"/>
    </source>
</evidence>
<evidence type="ECO:0000313" key="3">
    <source>
        <dbReference type="Proteomes" id="UP000323708"/>
    </source>
</evidence>
<keyword evidence="1" id="KW-0732">Signal</keyword>
<name>A0A5B0WSX2_9GAMM</name>
<feature type="chain" id="PRO_5022761416" description="Ysc84 actin-binding domain-containing protein" evidence="1">
    <location>
        <begin position="22"/>
        <end position="183"/>
    </location>
</feature>
<proteinExistence type="predicted"/>
<dbReference type="EMBL" id="VTUX01000007">
    <property type="protein sequence ID" value="KAA1189577.1"/>
    <property type="molecule type" value="Genomic_DNA"/>
</dbReference>
<dbReference type="RefSeq" id="WP_149612187.1">
    <property type="nucleotide sequence ID" value="NZ_VTUX01000007.1"/>
</dbReference>
<dbReference type="AlphaFoldDB" id="A0A5B0WSX2"/>
<evidence type="ECO:0000313" key="2">
    <source>
        <dbReference type="EMBL" id="KAA1189577.1"/>
    </source>
</evidence>
<dbReference type="PROSITE" id="PS51257">
    <property type="entry name" value="PROKAR_LIPOPROTEIN"/>
    <property type="match status" value="1"/>
</dbReference>
<reference evidence="2 3" key="1">
    <citation type="submission" date="2019-09" db="EMBL/GenBank/DDBJ databases">
        <authorList>
            <person name="Chen X.-Y."/>
        </authorList>
    </citation>
    <scope>NUCLEOTIDE SEQUENCE [LARGE SCALE GENOMIC DNA]</scope>
    <source>
        <strain evidence="2 3">NY5</strain>
    </source>
</reference>
<evidence type="ECO:0000256" key="1">
    <source>
        <dbReference type="SAM" id="SignalP"/>
    </source>
</evidence>
<feature type="signal peptide" evidence="1">
    <location>
        <begin position="1"/>
        <end position="21"/>
    </location>
</feature>